<dbReference type="InterPro" id="IPR000835">
    <property type="entry name" value="HTH_MarR-typ"/>
</dbReference>
<dbReference type="PDBsum" id="5DD8"/>
<dbReference type="SUPFAM" id="SSF46785">
    <property type="entry name" value="Winged helix' DNA-binding domain"/>
    <property type="match status" value="1"/>
</dbReference>
<proteinExistence type="evidence at protein level"/>
<gene>
    <name evidence="5" type="ordered locus">DR_1159</name>
</gene>
<dbReference type="GO" id="GO:0006355">
    <property type="term" value="P:regulation of DNA-templated transcription"/>
    <property type="evidence" value="ECO:0000318"/>
    <property type="project" value="GO_Central"/>
</dbReference>
<dbReference type="InterPro" id="IPR036388">
    <property type="entry name" value="WH-like_DNA-bd_sf"/>
</dbReference>
<sequence length="181" mass="19711">MSARMDNDTAALLERIRSDWARLNHGQGPDSDGLTPSAGPMLTLLLLERLHAALGREIERTYAASGLNAAGWDLLLTLYRSAPPEGLRPTELSALAAISGPSTSNRIVRLLEKGLIERREDERDRRSASIRLTPQGRALVTHLLPAHLATTQRVLAPLSAQEQRTLEELAGRMLAGLEQGV</sequence>
<dbReference type="PRINTS" id="PR00598">
    <property type="entry name" value="HTHMARR"/>
</dbReference>
<reference evidence="9" key="4">
    <citation type="journal article" date="2022" name="Biochem. Biophys. Res. Commun.">
        <title>The structure of Deinococcus radiodurans transcriptional regulator HucR retold with the urate bound.</title>
        <authorList>
            <person name="Rho S."/>
            <person name="Jung W."/>
            <person name="Park J.K."/>
            <person name="Choi M.H."/>
            <person name="Kim M."/>
            <person name="Kim J."/>
            <person name="Byun J."/>
            <person name="Park T."/>
            <person name="Lee B.I."/>
            <person name="Wilkinson S.P."/>
            <person name="Park S."/>
        </authorList>
    </citation>
    <scope>X-RAY CRYSTALLOGRAPHY (2.58 ANGSTROMS)</scope>
</reference>
<dbReference type="PANTHER" id="PTHR42756:SF1">
    <property type="entry name" value="TRANSCRIPTIONAL REPRESSOR OF EMRAB OPERON"/>
    <property type="match status" value="1"/>
</dbReference>
<reference evidence="10" key="5">
    <citation type="journal article" date="2024" name="Nucleic Acids Res.">
        <title>Structural basis of transcriptional regulation by UrtR in response to uric acid.</title>
        <authorList>
            <person name="Song W.S."/>
            <person name="Ki D.U."/>
            <person name="Cho H.Y."/>
            <person name="Kwon O.H."/>
            <person name="Cho H."/>
            <person name="Yoon S.I."/>
        </authorList>
    </citation>
    <scope>X-RAY CRYSTALLOGRAPHY (1.95 ANGSTROMS) OF 2-181</scope>
</reference>
<keyword evidence="1" id="KW-0805">Transcription regulation</keyword>
<dbReference type="SMR" id="Q9RV71"/>
<reference evidence="7" key="2">
    <citation type="journal article" date="2006" name="J. Mol. Biol.">
        <title>The crystal structure of the transcriptional regulator HucR from Deinococcus radiodurans reveals a repressor preconfigured for DNA binding.</title>
        <authorList>
            <person name="Bordelon T."/>
            <person name="Wilkinson S.P."/>
            <person name="Grove A."/>
            <person name="Newcomer M.E."/>
        </authorList>
    </citation>
    <scope>X-RAY CRYSTALLOGRAPHY (2.30 ANGSTROMS)</scope>
</reference>
<evidence type="ECO:0007829" key="10">
    <source>
        <dbReference type="PDB" id="8YLM"/>
    </source>
</evidence>
<keyword evidence="2" id="KW-0238">DNA-binding</keyword>
<dbReference type="Proteomes" id="UP000002524">
    <property type="component" value="Chromosome 1"/>
</dbReference>
<dbReference type="PaxDb" id="243230-DR_1159"/>
<dbReference type="eggNOG" id="COG1846">
    <property type="taxonomic scope" value="Bacteria"/>
</dbReference>
<dbReference type="SMART" id="SM00347">
    <property type="entry name" value="HTH_MARR"/>
    <property type="match status" value="1"/>
</dbReference>
<evidence type="ECO:0000259" key="4">
    <source>
        <dbReference type="PROSITE" id="PS50995"/>
    </source>
</evidence>
<dbReference type="PDB" id="8YLM">
    <property type="method" value="X-ray"/>
    <property type="resolution" value="1.95 A"/>
    <property type="chains" value="A/B/C/D=2-181"/>
</dbReference>
<evidence type="ECO:0007829" key="7">
    <source>
        <dbReference type="PDB" id="2FBK"/>
    </source>
</evidence>
<dbReference type="GO" id="GO:0003700">
    <property type="term" value="F:DNA-binding transcription factor activity"/>
    <property type="evidence" value="ECO:0007669"/>
    <property type="project" value="InterPro"/>
</dbReference>
<evidence type="ECO:0000256" key="1">
    <source>
        <dbReference type="ARBA" id="ARBA00023015"/>
    </source>
</evidence>
<organism evidence="5 6">
    <name type="scientific">Deinococcus radiodurans (strain ATCC 13939 / DSM 20539 / JCM 16871 / CCUG 27074 / LMG 4051 / NBRC 15346 / NCIMB 9279 / VKM B-1422 / R1)</name>
    <dbReference type="NCBI Taxonomy" id="243230"/>
    <lineage>
        <taxon>Bacteria</taxon>
        <taxon>Thermotogati</taxon>
        <taxon>Deinococcota</taxon>
        <taxon>Deinococci</taxon>
        <taxon>Deinococcales</taxon>
        <taxon>Deinococcaceae</taxon>
        <taxon>Deinococcus</taxon>
    </lineage>
</organism>
<dbReference type="GO" id="GO:0006950">
    <property type="term" value="P:response to stress"/>
    <property type="evidence" value="ECO:0000318"/>
    <property type="project" value="GO_Central"/>
</dbReference>
<dbReference type="PROSITE" id="PS50995">
    <property type="entry name" value="HTH_MARR_2"/>
    <property type="match status" value="1"/>
</dbReference>
<reference evidence="8" key="3">
    <citation type="journal article" date="2016" name="Mol. Biosyst.">
        <title>Histidine switch controlling pH-dependent protein folding and DNA binding in a transcription factor at the core of synthetic network devices.</title>
        <authorList>
            <person name="Deochand D.K."/>
            <person name="Perera I.C."/>
            <person name="Crochet R.B."/>
            <person name="Gilbert N.C."/>
            <person name="Newcomer M.E."/>
            <person name="Grove A."/>
        </authorList>
    </citation>
    <scope>X-RAY CRYSTALLOGRAPHY (2.05 ANGSTROMS)</scope>
</reference>
<dbReference type="FunCoup" id="Q9RV71">
    <property type="interactions" value="34"/>
</dbReference>
<dbReference type="InterPro" id="IPR036390">
    <property type="entry name" value="WH_DNA-bd_sf"/>
</dbReference>
<evidence type="ECO:0007829" key="9">
    <source>
        <dbReference type="PDB" id="7XL9"/>
    </source>
</evidence>
<evidence type="ECO:0000256" key="2">
    <source>
        <dbReference type="ARBA" id="ARBA00023125"/>
    </source>
</evidence>
<evidence type="ECO:0000313" key="6">
    <source>
        <dbReference type="Proteomes" id="UP000002524"/>
    </source>
</evidence>
<dbReference type="EnsemblBacteria" id="AAF10732">
    <property type="protein sequence ID" value="AAF10732"/>
    <property type="gene ID" value="DR_1159"/>
</dbReference>
<dbReference type="EvolutionaryTrace" id="Q9RV71"/>
<dbReference type="PDBsum" id="2FBK"/>
<evidence type="ECO:0007829" key="8">
    <source>
        <dbReference type="PDB" id="5DD8"/>
    </source>
</evidence>
<keyword evidence="3" id="KW-0804">Transcription</keyword>
<evidence type="ECO:0000313" key="5">
    <source>
        <dbReference type="EMBL" id="AAF10732.1"/>
    </source>
</evidence>
<feature type="domain" description="HTH marR-type" evidence="4">
    <location>
        <begin position="40"/>
        <end position="175"/>
    </location>
</feature>
<dbReference type="FunFam" id="1.10.10.10:FF:001785">
    <property type="entry name" value="Transcriptional regulator, MarR family"/>
    <property type="match status" value="1"/>
</dbReference>
<dbReference type="Gene3D" id="1.10.10.10">
    <property type="entry name" value="Winged helix-like DNA-binding domain superfamily/Winged helix DNA-binding domain"/>
    <property type="match status" value="1"/>
</dbReference>
<reference evidence="5 6" key="1">
    <citation type="journal article" date="1999" name="Science">
        <title>Genome sequence of the radioresistant bacterium Deinococcus radiodurans R1.</title>
        <authorList>
            <person name="White O."/>
            <person name="Eisen J.A."/>
            <person name="Heidelberg J.F."/>
            <person name="Hickey E.K."/>
            <person name="Peterson J.D."/>
            <person name="Dodson R.J."/>
            <person name="Haft D.H."/>
            <person name="Gwinn M.L."/>
            <person name="Nelson W.C."/>
            <person name="Richardson D.L."/>
            <person name="Moffat K.S."/>
            <person name="Qin H."/>
            <person name="Jiang L."/>
            <person name="Pamphile W."/>
            <person name="Crosby M."/>
            <person name="Shen M."/>
            <person name="Vamathevan J.J."/>
            <person name="Lam P."/>
            <person name="McDonald L."/>
            <person name="Utterback T."/>
            <person name="Zalewski C."/>
            <person name="Makarova K.S."/>
            <person name="Aravind L."/>
            <person name="Daly M.J."/>
            <person name="Minton K.W."/>
            <person name="Fleischmann R.D."/>
            <person name="Ketchum K.A."/>
            <person name="Nelson K.E."/>
            <person name="Salzberg S."/>
            <person name="Smith H.O."/>
            <person name="Venter J.C."/>
            <person name="Fraser C.M."/>
        </authorList>
    </citation>
    <scope>NUCLEOTIDE SEQUENCE [LARGE SCALE GENOMIC DNA]</scope>
    <source>
        <strain evidence="6">ATCC 13939 / DSM 20539 / JCM 16871 / LMG 4051 / NBRC 15346 / NCIMB 9279 / R1 / VKM B-1422</strain>
    </source>
</reference>
<keyword evidence="7 8" id="KW-0002">3D-structure</keyword>
<dbReference type="HOGENOM" id="CLU_083287_27_5_0"/>
<dbReference type="InParanoid" id="Q9RV71"/>
<dbReference type="AlphaFoldDB" id="Q9RV71"/>
<dbReference type="PDB" id="7XL9">
    <property type="method" value="X-ray"/>
    <property type="resolution" value="2.58 A"/>
    <property type="chains" value="A=1-181"/>
</dbReference>
<dbReference type="PDB" id="5DD8">
    <property type="method" value="X-ray"/>
    <property type="resolution" value="2.05 A"/>
    <property type="chains" value="A/B=1-181"/>
</dbReference>
<name>Q9RV71_DEIRA</name>
<evidence type="ECO:0000256" key="3">
    <source>
        <dbReference type="ARBA" id="ARBA00023163"/>
    </source>
</evidence>
<dbReference type="PATRIC" id="fig|243230.17.peg.1357"/>
<keyword evidence="6" id="KW-1185">Reference proteome</keyword>
<dbReference type="EMBL" id="AE000513">
    <property type="protein sequence ID" value="AAF10732.1"/>
    <property type="molecule type" value="Genomic_DNA"/>
</dbReference>
<dbReference type="STRING" id="243230.DR_1159"/>
<accession>Q9RV71</accession>
<dbReference type="OrthoDB" id="32523at2"/>
<dbReference type="PDB" id="2FBK">
    <property type="method" value="X-ray"/>
    <property type="resolution" value="2.30 A"/>
    <property type="chains" value="A/B=1-181"/>
</dbReference>
<dbReference type="PANTHER" id="PTHR42756">
    <property type="entry name" value="TRANSCRIPTIONAL REGULATOR, MARR"/>
    <property type="match status" value="1"/>
</dbReference>
<dbReference type="KEGG" id="dra:DR_1159"/>
<dbReference type="GO" id="GO:0003677">
    <property type="term" value="F:DNA binding"/>
    <property type="evidence" value="ECO:0007669"/>
    <property type="project" value="UniProtKB-KW"/>
</dbReference>
<dbReference type="Pfam" id="PF12802">
    <property type="entry name" value="MarR_2"/>
    <property type="match status" value="1"/>
</dbReference>
<dbReference type="PIR" id="B75430">
    <property type="entry name" value="B75430"/>
</dbReference>
<protein>
    <submittedName>
        <fullName evidence="5">Transcriptional regulator, MarR family</fullName>
    </submittedName>
</protein>